<organism evidence="1 2">
    <name type="scientific">Secundilactobacillus paracollinoides</name>
    <dbReference type="NCBI Taxonomy" id="240427"/>
    <lineage>
        <taxon>Bacteria</taxon>
        <taxon>Bacillati</taxon>
        <taxon>Bacillota</taxon>
        <taxon>Bacilli</taxon>
        <taxon>Lactobacillales</taxon>
        <taxon>Lactobacillaceae</taxon>
        <taxon>Secundilactobacillus</taxon>
    </lineage>
</organism>
<accession>A0A1B2J2P5</accession>
<evidence type="ECO:0000313" key="1">
    <source>
        <dbReference type="EMBL" id="ANZ68553.1"/>
    </source>
</evidence>
<keyword evidence="1" id="KW-0614">Plasmid</keyword>
<sequence length="106" mass="12434">MGLFKSKEEKEQRRDQKVKRFLAQHGLDDLNPKSYQLVKNIMDQKTPSDQLFFESAAFFHGDGFQNTLVTDLDALIEQNWLLIKQNDMIYSQNKIIAKLLEDKQSQ</sequence>
<name>A0A1B2J2P5_9LACO</name>
<gene>
    <name evidence="1" type="ORF">AYR63_15475</name>
</gene>
<dbReference type="EMBL" id="CP014926">
    <property type="protein sequence ID" value="ANZ68553.1"/>
    <property type="molecule type" value="Genomic_DNA"/>
</dbReference>
<dbReference type="Proteomes" id="UP000093267">
    <property type="component" value="Plasmid pL11995-2"/>
</dbReference>
<keyword evidence="2" id="KW-1185">Reference proteome</keyword>
<proteinExistence type="predicted"/>
<evidence type="ECO:0000313" key="2">
    <source>
        <dbReference type="Proteomes" id="UP000093267"/>
    </source>
</evidence>
<reference evidence="1 2" key="1">
    <citation type="submission" date="2016-03" db="EMBL/GenBank/DDBJ databases">
        <title>Pediococcus and Lactobacillus from brewery environment - whole genome sequencing and assembly.</title>
        <authorList>
            <person name="Behr J."/>
            <person name="Geissler A.J."/>
            <person name="Vogel R.F."/>
        </authorList>
    </citation>
    <scope>NUCLEOTIDE SEQUENCE [LARGE SCALE GENOMIC DNA]</scope>
    <source>
        <strain evidence="1 2">TMW 1.1995</strain>
        <plasmid evidence="2">pl11995-2</plasmid>
    </source>
</reference>
<geneLocation type="plasmid" evidence="2">
    <name>pl11995-2</name>
</geneLocation>
<dbReference type="OrthoDB" id="2299696at2"/>
<dbReference type="AlphaFoldDB" id="A0A1B2J2P5"/>
<protein>
    <submittedName>
        <fullName evidence="1">Uncharacterized protein</fullName>
    </submittedName>
</protein>
<dbReference type="RefSeq" id="WP_065937716.1">
    <property type="nucleotide sequence ID" value="NZ_CP014926.1"/>
</dbReference>